<gene>
    <name evidence="1" type="ORF">NITHO_4270003</name>
</gene>
<sequence>MTRAVVASGDGLLAPHRPHSIAGLVYMLQSLPRGYNISLGNLNDCYPVTVANSTPHPAWLPYRPSPCLDWGSIAGDLSARQSS</sequence>
<comment type="caution">
    <text evidence="1">The sequence shown here is derived from an EMBL/GenBank/DDBJ whole genome shotgun (WGS) entry which is preliminary data.</text>
</comment>
<proteinExistence type="predicted"/>
<dbReference type="Proteomes" id="UP000004221">
    <property type="component" value="Unassembled WGS sequence"/>
</dbReference>
<evidence type="ECO:0000313" key="2">
    <source>
        <dbReference type="Proteomes" id="UP000004221"/>
    </source>
</evidence>
<organism evidence="1 2">
    <name type="scientific">Nitrolancea hollandica Lb</name>
    <dbReference type="NCBI Taxonomy" id="1129897"/>
    <lineage>
        <taxon>Bacteria</taxon>
        <taxon>Pseudomonadati</taxon>
        <taxon>Thermomicrobiota</taxon>
        <taxon>Thermomicrobia</taxon>
        <taxon>Sphaerobacterales</taxon>
        <taxon>Sphaerobacterineae</taxon>
        <taxon>Sphaerobacteraceae</taxon>
        <taxon>Nitrolancea</taxon>
    </lineage>
</organism>
<dbReference type="AlphaFoldDB" id="I4EJW6"/>
<accession>I4EJW6</accession>
<keyword evidence="2" id="KW-1185">Reference proteome</keyword>
<evidence type="ECO:0000313" key="1">
    <source>
        <dbReference type="EMBL" id="CCF84978.1"/>
    </source>
</evidence>
<reference evidence="1 2" key="1">
    <citation type="journal article" date="2012" name="ISME J.">
        <title>Nitrification expanded: discovery, physiology and genomics of a nitrite-oxidizing bacterium from the phylum Chloroflexi.</title>
        <authorList>
            <person name="Sorokin D.Y."/>
            <person name="Lucker S."/>
            <person name="Vejmelkova D."/>
            <person name="Kostrikina N.A."/>
            <person name="Kleerebezem R."/>
            <person name="Rijpstra W.I."/>
            <person name="Damste J.S."/>
            <person name="Le Paslier D."/>
            <person name="Muyzer G."/>
            <person name="Wagner M."/>
            <person name="van Loosdrecht M.C."/>
            <person name="Daims H."/>
        </authorList>
    </citation>
    <scope>NUCLEOTIDE SEQUENCE [LARGE SCALE GENOMIC DNA]</scope>
    <source>
        <strain evidence="2">none</strain>
    </source>
</reference>
<name>I4EJW6_9BACT</name>
<protein>
    <submittedName>
        <fullName evidence="1">Uncharacterized protein</fullName>
    </submittedName>
</protein>
<dbReference type="EMBL" id="CAGS01000365">
    <property type="protein sequence ID" value="CCF84978.1"/>
    <property type="molecule type" value="Genomic_DNA"/>
</dbReference>